<dbReference type="PRINTS" id="PR00682">
    <property type="entry name" value="IPNSYNTHASE"/>
</dbReference>
<reference evidence="5 6" key="1">
    <citation type="journal article" date="2023" name="Plants (Basel)">
        <title>Bridging the Gap: Combining Genomics and Transcriptomics Approaches to Understand Stylosanthes scabra, an Orphan Legume from the Brazilian Caatinga.</title>
        <authorList>
            <person name="Ferreira-Neto J.R.C."/>
            <person name="da Silva M.D."/>
            <person name="Binneck E."/>
            <person name="de Melo N.F."/>
            <person name="da Silva R.H."/>
            <person name="de Melo A.L.T.M."/>
            <person name="Pandolfi V."/>
            <person name="Bustamante F.O."/>
            <person name="Brasileiro-Vidal A.C."/>
            <person name="Benko-Iseppon A.M."/>
        </authorList>
    </citation>
    <scope>NUCLEOTIDE SEQUENCE [LARGE SCALE GENOMIC DNA]</scope>
    <source>
        <tissue evidence="5">Leaves</tissue>
    </source>
</reference>
<evidence type="ECO:0000256" key="1">
    <source>
        <dbReference type="ARBA" id="ARBA00022723"/>
    </source>
</evidence>
<dbReference type="PROSITE" id="PS51471">
    <property type="entry name" value="FE2OG_OXY"/>
    <property type="match status" value="1"/>
</dbReference>
<keyword evidence="6" id="KW-1185">Reference proteome</keyword>
<evidence type="ECO:0000259" key="4">
    <source>
        <dbReference type="PROSITE" id="PS51471"/>
    </source>
</evidence>
<dbReference type="InterPro" id="IPR005123">
    <property type="entry name" value="Oxoglu/Fe-dep_dioxygenase_dom"/>
</dbReference>
<name>A0ABU6ZJU6_9FABA</name>
<dbReference type="InterPro" id="IPR044861">
    <property type="entry name" value="IPNS-like_FE2OG_OXY"/>
</dbReference>
<comment type="caution">
    <text evidence="5">The sequence shown here is derived from an EMBL/GenBank/DDBJ whole genome shotgun (WGS) entry which is preliminary data.</text>
</comment>
<evidence type="ECO:0000313" key="6">
    <source>
        <dbReference type="Proteomes" id="UP001341840"/>
    </source>
</evidence>
<gene>
    <name evidence="5" type="ORF">PIB30_062130</name>
</gene>
<evidence type="ECO:0000313" key="5">
    <source>
        <dbReference type="EMBL" id="MED6222204.1"/>
    </source>
</evidence>
<evidence type="ECO:0000256" key="3">
    <source>
        <dbReference type="ARBA" id="ARBA00023004"/>
    </source>
</evidence>
<dbReference type="Gene3D" id="2.60.120.330">
    <property type="entry name" value="B-lactam Antibiotic, Isopenicillin N Synthase, Chain"/>
    <property type="match status" value="1"/>
</dbReference>
<dbReference type="SUPFAM" id="SSF51197">
    <property type="entry name" value="Clavaminate synthase-like"/>
    <property type="match status" value="1"/>
</dbReference>
<accession>A0ABU6ZJU6</accession>
<dbReference type="EMBL" id="JASCZI010272433">
    <property type="protein sequence ID" value="MED6222204.1"/>
    <property type="molecule type" value="Genomic_DNA"/>
</dbReference>
<dbReference type="Proteomes" id="UP001341840">
    <property type="component" value="Unassembled WGS sequence"/>
</dbReference>
<sequence length="143" mass="16216">MKLGITLFELFSETLNLHSNYLRDMELGCIDRISCAAHYYPACPEPELTMETIKHSDASFLTVLLQDHIDGLQIFHKDKWVNVRFVPETLVVNVGDLLQILTNDRFKSIYHRVLSNLIGPRISIACFFGNSVPLASKLLGPIK</sequence>
<dbReference type="Pfam" id="PF03171">
    <property type="entry name" value="2OG-FeII_Oxy"/>
    <property type="match status" value="1"/>
</dbReference>
<dbReference type="InterPro" id="IPR027443">
    <property type="entry name" value="IPNS-like_sf"/>
</dbReference>
<proteinExistence type="predicted"/>
<organism evidence="5 6">
    <name type="scientific">Stylosanthes scabra</name>
    <dbReference type="NCBI Taxonomy" id="79078"/>
    <lineage>
        <taxon>Eukaryota</taxon>
        <taxon>Viridiplantae</taxon>
        <taxon>Streptophyta</taxon>
        <taxon>Embryophyta</taxon>
        <taxon>Tracheophyta</taxon>
        <taxon>Spermatophyta</taxon>
        <taxon>Magnoliopsida</taxon>
        <taxon>eudicotyledons</taxon>
        <taxon>Gunneridae</taxon>
        <taxon>Pentapetalae</taxon>
        <taxon>rosids</taxon>
        <taxon>fabids</taxon>
        <taxon>Fabales</taxon>
        <taxon>Fabaceae</taxon>
        <taxon>Papilionoideae</taxon>
        <taxon>50 kb inversion clade</taxon>
        <taxon>dalbergioids sensu lato</taxon>
        <taxon>Dalbergieae</taxon>
        <taxon>Pterocarpus clade</taxon>
        <taxon>Stylosanthes</taxon>
    </lineage>
</organism>
<feature type="domain" description="Fe2OG dioxygenase" evidence="4">
    <location>
        <begin position="29"/>
        <end position="131"/>
    </location>
</feature>
<dbReference type="PANTHER" id="PTHR47991">
    <property type="entry name" value="OXOGLUTARATE/IRON-DEPENDENT DIOXYGENASE"/>
    <property type="match status" value="1"/>
</dbReference>
<keyword evidence="1" id="KW-0479">Metal-binding</keyword>
<dbReference type="InterPro" id="IPR050295">
    <property type="entry name" value="Plant_2OG-oxidoreductases"/>
</dbReference>
<keyword evidence="2" id="KW-0847">Vitamin C</keyword>
<protein>
    <recommendedName>
        <fullName evidence="4">Fe2OG dioxygenase domain-containing protein</fullName>
    </recommendedName>
</protein>
<keyword evidence="3" id="KW-0408">Iron</keyword>
<evidence type="ECO:0000256" key="2">
    <source>
        <dbReference type="ARBA" id="ARBA00022896"/>
    </source>
</evidence>